<feature type="domain" description="SWIM-type" evidence="2">
    <location>
        <begin position="521"/>
        <end position="559"/>
    </location>
</feature>
<keyword evidence="1" id="KW-0479">Metal-binding</keyword>
<keyword evidence="1" id="KW-0863">Zinc-finger</keyword>
<evidence type="ECO:0000313" key="3">
    <source>
        <dbReference type="EMBL" id="KAE8683246.1"/>
    </source>
</evidence>
<dbReference type="PANTHER" id="PTHR47718">
    <property type="entry name" value="OS01G0519700 PROTEIN"/>
    <property type="match status" value="1"/>
</dbReference>
<evidence type="ECO:0000259" key="2">
    <source>
        <dbReference type="PROSITE" id="PS50966"/>
    </source>
</evidence>
<dbReference type="InterPro" id="IPR004330">
    <property type="entry name" value="FAR1_DNA_bnd_dom"/>
</dbReference>
<evidence type="ECO:0000313" key="4">
    <source>
        <dbReference type="Proteomes" id="UP000436088"/>
    </source>
</evidence>
<dbReference type="InterPro" id="IPR007527">
    <property type="entry name" value="Znf_SWIM"/>
</dbReference>
<name>A0A6A2YV11_HIBSY</name>
<accession>A0A6A2YV11</accession>
<evidence type="ECO:0000256" key="1">
    <source>
        <dbReference type="PROSITE-ProRule" id="PRU00325"/>
    </source>
</evidence>
<comment type="caution">
    <text evidence="3">The sequence shown here is derived from an EMBL/GenBank/DDBJ whole genome shotgun (WGS) entry which is preliminary data.</text>
</comment>
<dbReference type="InterPro" id="IPR018289">
    <property type="entry name" value="MULE_transposase_dom"/>
</dbReference>
<dbReference type="Pfam" id="PF03101">
    <property type="entry name" value="FAR1"/>
    <property type="match status" value="1"/>
</dbReference>
<proteinExistence type="predicted"/>
<gene>
    <name evidence="3" type="ORF">F3Y22_tig00111213pilonHSYRG00573</name>
</gene>
<dbReference type="PANTHER" id="PTHR47718:SF15">
    <property type="entry name" value="PROTEIN FAR1-RELATED SEQUENCE 5-LIKE"/>
    <property type="match status" value="1"/>
</dbReference>
<organism evidence="3 4">
    <name type="scientific">Hibiscus syriacus</name>
    <name type="common">Rose of Sharon</name>
    <dbReference type="NCBI Taxonomy" id="106335"/>
    <lineage>
        <taxon>Eukaryota</taxon>
        <taxon>Viridiplantae</taxon>
        <taxon>Streptophyta</taxon>
        <taxon>Embryophyta</taxon>
        <taxon>Tracheophyta</taxon>
        <taxon>Spermatophyta</taxon>
        <taxon>Magnoliopsida</taxon>
        <taxon>eudicotyledons</taxon>
        <taxon>Gunneridae</taxon>
        <taxon>Pentapetalae</taxon>
        <taxon>rosids</taxon>
        <taxon>malvids</taxon>
        <taxon>Malvales</taxon>
        <taxon>Malvaceae</taxon>
        <taxon>Malvoideae</taxon>
        <taxon>Hibiscus</taxon>
    </lineage>
</organism>
<dbReference type="Pfam" id="PF10551">
    <property type="entry name" value="MULE"/>
    <property type="match status" value="1"/>
</dbReference>
<dbReference type="AlphaFoldDB" id="A0A6A2YV11"/>
<dbReference type="PROSITE" id="PS50966">
    <property type="entry name" value="ZF_SWIM"/>
    <property type="match status" value="1"/>
</dbReference>
<dbReference type="Proteomes" id="UP000436088">
    <property type="component" value="Unassembled WGS sequence"/>
</dbReference>
<dbReference type="GO" id="GO:0008270">
    <property type="term" value="F:zinc ion binding"/>
    <property type="evidence" value="ECO:0007669"/>
    <property type="project" value="UniProtKB-KW"/>
</dbReference>
<dbReference type="EMBL" id="VEPZ02001271">
    <property type="protein sequence ID" value="KAE8683246.1"/>
    <property type="molecule type" value="Genomic_DNA"/>
</dbReference>
<reference evidence="3" key="1">
    <citation type="submission" date="2019-09" db="EMBL/GenBank/DDBJ databases">
        <title>Draft genome information of white flower Hibiscus syriacus.</title>
        <authorList>
            <person name="Kim Y.-M."/>
        </authorList>
    </citation>
    <scope>NUCLEOTIDE SEQUENCE [LARGE SCALE GENOMIC DNA]</scope>
    <source>
        <strain evidence="3">YM2019G1</strain>
    </source>
</reference>
<keyword evidence="1" id="KW-0862">Zinc</keyword>
<keyword evidence="4" id="KW-1185">Reference proteome</keyword>
<protein>
    <recommendedName>
        <fullName evidence="2">SWIM-type domain-containing protein</fullName>
    </recommendedName>
</protein>
<sequence length="692" mass="79400">MFNELLLTSPSTPGPLNLHNKIFVMDHTDADNVKPTKECHKVHNVDESDILVGQFFCSRDQAWYFYKGFAREHGFSARKGTARLEVERNVKTQEFCCSKEGFRVSKVNTVNHQRAHTPVTRTGCKAKVVVTATNTNDQWVISKSYQKHNHALCTPAMTPFMRSNRAVSKADIDEATTLKEVGVGTSQVMNYLTQQAGGYHNVGFTHKDLYKALQRGKAKEIVDGDVNALIAYFDYKKHNDHGFFITYSIDESGALHNLIWSDSTLRSDYTCFDDVIAFDTTYKDNLYGRPIMPIVGVNHHHNTIVFSTAIIAVETSQYFEWVLQNFLEAMMNKSPISVVTDGERAMQRAIKSVIPYAKHKLCSWHLSRNAQANIEFNIEKHPWVIEKGNTRHLWAQAYLTSHFFANIHSTQRYESMNASLAIALKHKKTYLDIVCAIEDGISRMCMNELKEDYLSSHTKPFQITKLVDLESHAAEIFTRESFHAFQDELLRETLYRIEEEIQSLSDECQHYILSKYKEKNMTFEISFDSRTETLICSCKKFKTVGLPCRHQLHILKHLDYTYFLGTLIQSRWTNDAKASAPNYVDLNVSLEVMQMARFAALRSTSINQSIVVNNVRDPQRKQRKRKEVPKNKVEKKIRRCGYCNGEGYKKLTCPQVKLSLNTSTQPTSTDFFEDGIEWTFSPASDDNDLHIS</sequence>